<accession>A0A941BLT4</accession>
<name>A0A941BLT4_9BURK</name>
<organism evidence="2 3">
    <name type="scientific">Ideonella aquatica</name>
    <dbReference type="NCBI Taxonomy" id="2824119"/>
    <lineage>
        <taxon>Bacteria</taxon>
        <taxon>Pseudomonadati</taxon>
        <taxon>Pseudomonadota</taxon>
        <taxon>Betaproteobacteria</taxon>
        <taxon>Burkholderiales</taxon>
        <taxon>Sphaerotilaceae</taxon>
        <taxon>Ideonella</taxon>
    </lineage>
</organism>
<evidence type="ECO:0000259" key="1">
    <source>
        <dbReference type="Pfam" id="PF13649"/>
    </source>
</evidence>
<dbReference type="Pfam" id="PF13649">
    <property type="entry name" value="Methyltransf_25"/>
    <property type="match status" value="1"/>
</dbReference>
<dbReference type="InterPro" id="IPR041698">
    <property type="entry name" value="Methyltransf_25"/>
</dbReference>
<sequence length="212" mass="24314">MREYYAQRAREYELVYHKPHRQQALRRIEAWLTEVFADRCVLEIASGTGWWVPHAAARAAAWWATDLNPETLAVAQAKTLPASVRFAQVDAYTLQGLPDERFDACFAGCWWSHVPLQRLDTWLASVHAALPVGARVVMLDNAYVEGDSTPVTRFDEHGNGYQRRSLLDGSQHEVLKNFPSQAEVLARLGPRAEAVRWHDFGYYWAVDYRLDR</sequence>
<evidence type="ECO:0000313" key="3">
    <source>
        <dbReference type="Proteomes" id="UP000678374"/>
    </source>
</evidence>
<dbReference type="EMBL" id="JAGQDE010000025">
    <property type="protein sequence ID" value="MBQ0961288.1"/>
    <property type="molecule type" value="Genomic_DNA"/>
</dbReference>
<dbReference type="InterPro" id="IPR029063">
    <property type="entry name" value="SAM-dependent_MTases_sf"/>
</dbReference>
<keyword evidence="2" id="KW-0808">Transferase</keyword>
<evidence type="ECO:0000313" key="2">
    <source>
        <dbReference type="EMBL" id="MBQ0961288.1"/>
    </source>
</evidence>
<comment type="caution">
    <text evidence="2">The sequence shown here is derived from an EMBL/GenBank/DDBJ whole genome shotgun (WGS) entry which is preliminary data.</text>
</comment>
<dbReference type="GO" id="GO:0032259">
    <property type="term" value="P:methylation"/>
    <property type="evidence" value="ECO:0007669"/>
    <property type="project" value="UniProtKB-KW"/>
</dbReference>
<protein>
    <submittedName>
        <fullName evidence="2">Class I SAM-dependent methyltransferase</fullName>
    </submittedName>
</protein>
<proteinExistence type="predicted"/>
<gene>
    <name evidence="2" type="ORF">KAK06_20190</name>
</gene>
<dbReference type="SUPFAM" id="SSF53335">
    <property type="entry name" value="S-adenosyl-L-methionine-dependent methyltransferases"/>
    <property type="match status" value="1"/>
</dbReference>
<dbReference type="AlphaFoldDB" id="A0A941BLT4"/>
<feature type="domain" description="Methyltransferase" evidence="1">
    <location>
        <begin position="41"/>
        <end position="130"/>
    </location>
</feature>
<dbReference type="Proteomes" id="UP000678374">
    <property type="component" value="Unassembled WGS sequence"/>
</dbReference>
<dbReference type="Gene3D" id="3.40.50.150">
    <property type="entry name" value="Vaccinia Virus protein VP39"/>
    <property type="match status" value="1"/>
</dbReference>
<dbReference type="GO" id="GO:0008168">
    <property type="term" value="F:methyltransferase activity"/>
    <property type="evidence" value="ECO:0007669"/>
    <property type="project" value="UniProtKB-KW"/>
</dbReference>
<keyword evidence="3" id="KW-1185">Reference proteome</keyword>
<dbReference type="CDD" id="cd02440">
    <property type="entry name" value="AdoMet_MTases"/>
    <property type="match status" value="1"/>
</dbReference>
<reference evidence="2" key="1">
    <citation type="submission" date="2021-04" db="EMBL/GenBank/DDBJ databases">
        <title>The genome sequence of Ideonella sp. 4Y11.</title>
        <authorList>
            <person name="Liu Y."/>
        </authorList>
    </citation>
    <scope>NUCLEOTIDE SEQUENCE</scope>
    <source>
        <strain evidence="2">4Y11</strain>
    </source>
</reference>
<keyword evidence="2" id="KW-0489">Methyltransferase</keyword>